<comment type="caution">
    <text evidence="10">The sequence shown here is derived from an EMBL/GenBank/DDBJ whole genome shotgun (WGS) entry which is preliminary data.</text>
</comment>
<evidence type="ECO:0000256" key="8">
    <source>
        <dbReference type="SAM" id="Phobius"/>
    </source>
</evidence>
<name>A0A559MMG0_9HELO</name>
<accession>A0A559MMG0</accession>
<feature type="transmembrane region" description="Helical" evidence="8">
    <location>
        <begin position="329"/>
        <end position="348"/>
    </location>
</feature>
<organism evidence="10 11">
    <name type="scientific">Lachnellula willkommii</name>
    <dbReference type="NCBI Taxonomy" id="215461"/>
    <lineage>
        <taxon>Eukaryota</taxon>
        <taxon>Fungi</taxon>
        <taxon>Dikarya</taxon>
        <taxon>Ascomycota</taxon>
        <taxon>Pezizomycotina</taxon>
        <taxon>Leotiomycetes</taxon>
        <taxon>Helotiales</taxon>
        <taxon>Lachnaceae</taxon>
        <taxon>Lachnellula</taxon>
    </lineage>
</organism>
<feature type="transmembrane region" description="Helical" evidence="8">
    <location>
        <begin position="384"/>
        <end position="404"/>
    </location>
</feature>
<evidence type="ECO:0000313" key="10">
    <source>
        <dbReference type="EMBL" id="TVY94150.1"/>
    </source>
</evidence>
<evidence type="ECO:0000256" key="3">
    <source>
        <dbReference type="ARBA" id="ARBA00022692"/>
    </source>
</evidence>
<feature type="transmembrane region" description="Helical" evidence="8">
    <location>
        <begin position="221"/>
        <end position="243"/>
    </location>
</feature>
<dbReference type="Gene3D" id="1.20.1250.20">
    <property type="entry name" value="MFS general substrate transporter like domains"/>
    <property type="match status" value="2"/>
</dbReference>
<dbReference type="InterPro" id="IPR011701">
    <property type="entry name" value="MFS"/>
</dbReference>
<gene>
    <name evidence="10" type="primary">liz1_1</name>
    <name evidence="10" type="ORF">LAWI1_G000262</name>
</gene>
<evidence type="ECO:0000256" key="4">
    <source>
        <dbReference type="ARBA" id="ARBA00022989"/>
    </source>
</evidence>
<comment type="similarity">
    <text evidence="6">Belongs to the major facilitator superfamily. Allantoate permease family.</text>
</comment>
<feature type="transmembrane region" description="Helical" evidence="8">
    <location>
        <begin position="290"/>
        <end position="309"/>
    </location>
</feature>
<feature type="region of interest" description="Disordered" evidence="7">
    <location>
        <begin position="481"/>
        <end position="511"/>
    </location>
</feature>
<evidence type="ECO:0000256" key="7">
    <source>
        <dbReference type="SAM" id="MobiDB-lite"/>
    </source>
</evidence>
<evidence type="ECO:0000256" key="6">
    <source>
        <dbReference type="ARBA" id="ARBA00037968"/>
    </source>
</evidence>
<feature type="transmembrane region" description="Helical" evidence="8">
    <location>
        <begin position="153"/>
        <end position="175"/>
    </location>
</feature>
<feature type="non-terminal residue" evidence="10">
    <location>
        <position position="1"/>
    </location>
</feature>
<dbReference type="PANTHER" id="PTHR43791">
    <property type="entry name" value="PERMEASE-RELATED"/>
    <property type="match status" value="1"/>
</dbReference>
<dbReference type="EMBL" id="QGML01000037">
    <property type="protein sequence ID" value="TVY94150.1"/>
    <property type="molecule type" value="Genomic_DNA"/>
</dbReference>
<keyword evidence="5 8" id="KW-0472">Membrane</keyword>
<feature type="transmembrane region" description="Helical" evidence="8">
    <location>
        <begin position="416"/>
        <end position="437"/>
    </location>
</feature>
<keyword evidence="3 8" id="KW-0812">Transmembrane</keyword>
<comment type="subcellular location">
    <subcellularLocation>
        <location evidence="1">Membrane</location>
        <topology evidence="1">Multi-pass membrane protein</topology>
    </subcellularLocation>
</comment>
<sequence length="511" mass="57748">LSIGIEILTVDVSQREGKNTQIVGPEQARSKSLKTKILEVIWDGERSEEERRLVQRLDIFVLSWATYGYFIRLLDSGNITNAYVSGMKEDLHFHGDQYNLISTFFTVGYLCGQIPSQVLLTKFRPSYYLPIVELLWTVVTFSFAAVQTTKQVFGLRFVIGVLESPFAVGVLTVMGNWYTKKELAKRIAIFYSASYAASMFSGYLQAGIYKGMDGHLGLAGWRWLFIFCGVISVPAPLWGLYAIPDDPYTTRARWLNPEKVQQYIVRMQSVDRRAPVPLTWVKIQKIFSRWPLYVVTLMLICQCIVTQPLNYFSVWLKSLDRFSVYQINLFPTAAQALGLVTTLAYAWISDALGGKRWQVMCVPAILNFVGMIVVVSDAGYGATFFGYLINAASWGMWPVTYAWVNEICHEDAEERVIVIGVAQTFGQAFIAWVPVVILNTGKYAPKFTLGFTIMSVISVGEFAMIFVMLYFVTRDKKKKASREIETSDRPHNPSTSSLDARNTDATLALRQ</sequence>
<reference evidence="10 11" key="1">
    <citation type="submission" date="2018-05" db="EMBL/GenBank/DDBJ databases">
        <title>Genome sequencing and assembly of the regulated plant pathogen Lachnellula willkommii and related sister species for the development of diagnostic species identification markers.</title>
        <authorList>
            <person name="Giroux E."/>
            <person name="Bilodeau G."/>
        </authorList>
    </citation>
    <scope>NUCLEOTIDE SEQUENCE [LARGE SCALE GENOMIC DNA]</scope>
    <source>
        <strain evidence="10 11">CBS 172.35</strain>
    </source>
</reference>
<feature type="transmembrane region" description="Helical" evidence="8">
    <location>
        <begin position="360"/>
        <end position="378"/>
    </location>
</feature>
<evidence type="ECO:0000256" key="2">
    <source>
        <dbReference type="ARBA" id="ARBA00022448"/>
    </source>
</evidence>
<dbReference type="Pfam" id="PF07690">
    <property type="entry name" value="MFS_1"/>
    <property type="match status" value="1"/>
</dbReference>
<dbReference type="FunFam" id="1.20.1250.20:FF:000065">
    <property type="entry name" value="Putative MFS pantothenate transporter"/>
    <property type="match status" value="1"/>
</dbReference>
<feature type="transmembrane region" description="Helical" evidence="8">
    <location>
        <begin position="127"/>
        <end position="147"/>
    </location>
</feature>
<feature type="transmembrane region" description="Helical" evidence="8">
    <location>
        <begin position="187"/>
        <end position="209"/>
    </location>
</feature>
<dbReference type="PROSITE" id="PS50850">
    <property type="entry name" value="MFS"/>
    <property type="match status" value="1"/>
</dbReference>
<dbReference type="PANTHER" id="PTHR43791:SF39">
    <property type="entry name" value="TRANSPORTER LIZ1_SEO1, PUTATIVE (AFU_ORTHOLOGUE AFUA_3G00980)-RELATED"/>
    <property type="match status" value="1"/>
</dbReference>
<dbReference type="GO" id="GO:0016020">
    <property type="term" value="C:membrane"/>
    <property type="evidence" value="ECO:0007669"/>
    <property type="project" value="UniProtKB-SubCell"/>
</dbReference>
<keyword evidence="2" id="KW-0813">Transport</keyword>
<protein>
    <submittedName>
        <fullName evidence="10">Pantothenate transporter</fullName>
    </submittedName>
</protein>
<evidence type="ECO:0000313" key="11">
    <source>
        <dbReference type="Proteomes" id="UP000315522"/>
    </source>
</evidence>
<feature type="compositionally biased region" description="Basic and acidic residues" evidence="7">
    <location>
        <begin position="481"/>
        <end position="491"/>
    </location>
</feature>
<feature type="domain" description="Major facilitator superfamily (MFS) profile" evidence="9">
    <location>
        <begin position="61"/>
        <end position="478"/>
    </location>
</feature>
<dbReference type="InterPro" id="IPR020846">
    <property type="entry name" value="MFS_dom"/>
</dbReference>
<evidence type="ECO:0000256" key="1">
    <source>
        <dbReference type="ARBA" id="ARBA00004141"/>
    </source>
</evidence>
<evidence type="ECO:0000256" key="5">
    <source>
        <dbReference type="ARBA" id="ARBA00023136"/>
    </source>
</evidence>
<feature type="transmembrane region" description="Helical" evidence="8">
    <location>
        <begin position="449"/>
        <end position="472"/>
    </location>
</feature>
<dbReference type="Proteomes" id="UP000315522">
    <property type="component" value="Unassembled WGS sequence"/>
</dbReference>
<proteinExistence type="inferred from homology"/>
<feature type="compositionally biased region" description="Polar residues" evidence="7">
    <location>
        <begin position="492"/>
        <end position="505"/>
    </location>
</feature>
<dbReference type="SUPFAM" id="SSF103473">
    <property type="entry name" value="MFS general substrate transporter"/>
    <property type="match status" value="1"/>
</dbReference>
<keyword evidence="4 8" id="KW-1133">Transmembrane helix</keyword>
<dbReference type="InterPro" id="IPR036259">
    <property type="entry name" value="MFS_trans_sf"/>
</dbReference>
<dbReference type="GO" id="GO:0022857">
    <property type="term" value="F:transmembrane transporter activity"/>
    <property type="evidence" value="ECO:0007669"/>
    <property type="project" value="InterPro"/>
</dbReference>
<dbReference type="AlphaFoldDB" id="A0A559MMG0"/>
<evidence type="ECO:0000259" key="9">
    <source>
        <dbReference type="PROSITE" id="PS50850"/>
    </source>
</evidence>
<keyword evidence="11" id="KW-1185">Reference proteome</keyword>